<feature type="non-terminal residue" evidence="5">
    <location>
        <position position="113"/>
    </location>
</feature>
<keyword evidence="2" id="KW-0833">Ubl conjugation pathway</keyword>
<evidence type="ECO:0000313" key="5">
    <source>
        <dbReference type="EMBL" id="KAL0164150.1"/>
    </source>
</evidence>
<accession>A0ABD0NQG6</accession>
<organism evidence="5 6">
    <name type="scientific">Cirrhinus mrigala</name>
    <name type="common">Mrigala</name>
    <dbReference type="NCBI Taxonomy" id="683832"/>
    <lineage>
        <taxon>Eukaryota</taxon>
        <taxon>Metazoa</taxon>
        <taxon>Chordata</taxon>
        <taxon>Craniata</taxon>
        <taxon>Vertebrata</taxon>
        <taxon>Euteleostomi</taxon>
        <taxon>Actinopterygii</taxon>
        <taxon>Neopterygii</taxon>
        <taxon>Teleostei</taxon>
        <taxon>Ostariophysi</taxon>
        <taxon>Cypriniformes</taxon>
        <taxon>Cyprinidae</taxon>
        <taxon>Labeoninae</taxon>
        <taxon>Labeonini</taxon>
        <taxon>Cirrhinus</taxon>
    </lineage>
</organism>
<keyword evidence="1" id="KW-0645">Protease</keyword>
<keyword evidence="3" id="KW-0378">Hydrolase</keyword>
<comment type="caution">
    <text evidence="5">The sequence shown here is derived from an EMBL/GenBank/DDBJ whole genome shotgun (WGS) entry which is preliminary data.</text>
</comment>
<proteinExistence type="predicted"/>
<feature type="domain" description="UBP34/UBP24/USP9X/USP9Y-like ARM repeat region" evidence="4">
    <location>
        <begin position="27"/>
        <end position="113"/>
    </location>
</feature>
<keyword evidence="6" id="KW-1185">Reference proteome</keyword>
<reference evidence="5 6" key="1">
    <citation type="submission" date="2024-05" db="EMBL/GenBank/DDBJ databases">
        <title>Genome sequencing and assembly of Indian major carp, Cirrhinus mrigala (Hamilton, 1822).</title>
        <authorList>
            <person name="Mohindra V."/>
            <person name="Chowdhury L.M."/>
            <person name="Lal K."/>
            <person name="Jena J.K."/>
        </authorList>
    </citation>
    <scope>NUCLEOTIDE SEQUENCE [LARGE SCALE GENOMIC DNA]</scope>
    <source>
        <strain evidence="5">CM1030</strain>
        <tissue evidence="5">Blood</tissue>
    </source>
</reference>
<evidence type="ECO:0000259" key="4">
    <source>
        <dbReference type="Pfam" id="PF25010"/>
    </source>
</evidence>
<evidence type="ECO:0000256" key="3">
    <source>
        <dbReference type="ARBA" id="ARBA00022801"/>
    </source>
</evidence>
<dbReference type="Proteomes" id="UP001529510">
    <property type="component" value="Unassembled WGS sequence"/>
</dbReference>
<protein>
    <recommendedName>
        <fullName evidence="4">UBP34/UBP24/USP9X/USP9Y-like ARM repeat region domain-containing protein</fullName>
    </recommendedName>
</protein>
<sequence>RLVSIPELLSAIKLLCMRFQRELVNVVDDLRLDILLRMLKTPHFSAKMNSLKEVQIPFLILVLWSLKFTPQFFPDVTKLIEESTVSKTVKNAIDTDRLLDWLVENSVLSIALE</sequence>
<evidence type="ECO:0000256" key="1">
    <source>
        <dbReference type="ARBA" id="ARBA00022670"/>
    </source>
</evidence>
<evidence type="ECO:0000256" key="2">
    <source>
        <dbReference type="ARBA" id="ARBA00022786"/>
    </source>
</evidence>
<evidence type="ECO:0000313" key="6">
    <source>
        <dbReference type="Proteomes" id="UP001529510"/>
    </source>
</evidence>
<dbReference type="GO" id="GO:0006508">
    <property type="term" value="P:proteolysis"/>
    <property type="evidence" value="ECO:0007669"/>
    <property type="project" value="UniProtKB-KW"/>
</dbReference>
<feature type="non-terminal residue" evidence="5">
    <location>
        <position position="1"/>
    </location>
</feature>
<dbReference type="AlphaFoldDB" id="A0ABD0NQG6"/>
<dbReference type="EMBL" id="JAMKFB020000020">
    <property type="protein sequence ID" value="KAL0164150.1"/>
    <property type="molecule type" value="Genomic_DNA"/>
</dbReference>
<dbReference type="InterPro" id="IPR056850">
    <property type="entry name" value="ARM_UBP34_24_USP9X_Y"/>
</dbReference>
<gene>
    <name evidence="5" type="ORF">M9458_039903</name>
</gene>
<dbReference type="GO" id="GO:0008233">
    <property type="term" value="F:peptidase activity"/>
    <property type="evidence" value="ECO:0007669"/>
    <property type="project" value="UniProtKB-KW"/>
</dbReference>
<name>A0ABD0NQG6_CIRMR</name>
<dbReference type="Pfam" id="PF25010">
    <property type="entry name" value="ARM_UBP24_USP9X-Y"/>
    <property type="match status" value="1"/>
</dbReference>